<feature type="region of interest" description="Disordered" evidence="1">
    <location>
        <begin position="1"/>
        <end position="74"/>
    </location>
</feature>
<dbReference type="SMART" id="SM00347">
    <property type="entry name" value="HTH_MARR"/>
    <property type="match status" value="1"/>
</dbReference>
<evidence type="ECO:0000256" key="1">
    <source>
        <dbReference type="SAM" id="MobiDB-lite"/>
    </source>
</evidence>
<evidence type="ECO:0000313" key="3">
    <source>
        <dbReference type="Proteomes" id="UP000244384"/>
    </source>
</evidence>
<evidence type="ECO:0000313" key="2">
    <source>
        <dbReference type="EMBL" id="AWB93133.1"/>
    </source>
</evidence>
<dbReference type="PROSITE" id="PS50995">
    <property type="entry name" value="HTH_MARR_2"/>
    <property type="match status" value="1"/>
</dbReference>
<dbReference type="GO" id="GO:0003700">
    <property type="term" value="F:DNA-binding transcription factor activity"/>
    <property type="evidence" value="ECO:0007669"/>
    <property type="project" value="InterPro"/>
</dbReference>
<dbReference type="GO" id="GO:0006950">
    <property type="term" value="P:response to stress"/>
    <property type="evidence" value="ECO:0007669"/>
    <property type="project" value="TreeGrafter"/>
</dbReference>
<keyword evidence="3" id="KW-1185">Reference proteome</keyword>
<dbReference type="Proteomes" id="UP000244384">
    <property type="component" value="Chromosome"/>
</dbReference>
<proteinExistence type="predicted"/>
<reference evidence="3" key="1">
    <citation type="submission" date="2018-01" db="EMBL/GenBank/DDBJ databases">
        <authorList>
            <person name="Li J."/>
        </authorList>
    </citation>
    <scope>NUCLEOTIDE SEQUENCE [LARGE SCALE GENOMIC DNA]</scope>
    <source>
        <strain evidence="3">592</strain>
    </source>
</reference>
<dbReference type="EMBL" id="CP026952">
    <property type="protein sequence ID" value="AWB93133.1"/>
    <property type="molecule type" value="Genomic_DNA"/>
</dbReference>
<accession>A0A5F2EY36</accession>
<dbReference type="Gene3D" id="1.10.10.10">
    <property type="entry name" value="Winged helix-like DNA-binding domain superfamily/Winged helix DNA-binding domain"/>
    <property type="match status" value="1"/>
</dbReference>
<dbReference type="InterPro" id="IPR039422">
    <property type="entry name" value="MarR/SlyA-like"/>
</dbReference>
<gene>
    <name evidence="2" type="ORF">C3E78_13455</name>
</gene>
<feature type="compositionally biased region" description="Pro residues" evidence="1">
    <location>
        <begin position="1"/>
        <end position="10"/>
    </location>
</feature>
<feature type="compositionally biased region" description="Basic residues" evidence="1">
    <location>
        <begin position="46"/>
        <end position="55"/>
    </location>
</feature>
<dbReference type="SUPFAM" id="SSF46785">
    <property type="entry name" value="Winged helix' DNA-binding domain"/>
    <property type="match status" value="1"/>
</dbReference>
<dbReference type="Pfam" id="PF12802">
    <property type="entry name" value="MarR_2"/>
    <property type="match status" value="1"/>
</dbReference>
<organism evidence="2 3">
    <name type="scientific">Aeromicrobium chenweiae</name>
    <dbReference type="NCBI Taxonomy" id="2079793"/>
    <lineage>
        <taxon>Bacteria</taxon>
        <taxon>Bacillati</taxon>
        <taxon>Actinomycetota</taxon>
        <taxon>Actinomycetes</taxon>
        <taxon>Propionibacteriales</taxon>
        <taxon>Nocardioidaceae</taxon>
        <taxon>Aeromicrobium</taxon>
    </lineage>
</organism>
<dbReference type="InterPro" id="IPR036388">
    <property type="entry name" value="WH-like_DNA-bd_sf"/>
</dbReference>
<feature type="compositionally biased region" description="Low complexity" evidence="1">
    <location>
        <begin position="56"/>
        <end position="67"/>
    </location>
</feature>
<name>A0A2S0WP60_9ACTN</name>
<dbReference type="AlphaFoldDB" id="A0A2S0WP60"/>
<sequence length="275" mass="29533">MGRSPGPGPPGSVRIGRCSCRAAGPGGRRSPAPRRRARAVPAAARPRTRPWRTPRRWTGPAPGPQGSSRRRGALRRGSRWVSWVVPPGAGTFASSNSRRLAWWTVADQSGTGDVVPLSAEQEAAWRALARAVVVIPRVLDADLIQARGINVTEYTVLMNLSEAPDGCLRMSELANDVAISVSGLTRAVGRLEREGRVERARSSADGRGQVASITPAGMECLREAWPVHLASVRRHVMDHLEGIDLAAFAAAMTAVAWPEDETPVRRRTGRAGDGR</sequence>
<dbReference type="PANTHER" id="PTHR33164">
    <property type="entry name" value="TRANSCRIPTIONAL REGULATOR, MARR FAMILY"/>
    <property type="match status" value="1"/>
</dbReference>
<dbReference type="KEGG" id="aez:C3E78_13455"/>
<dbReference type="OrthoDB" id="3526267at2"/>
<accession>A0A2S0WP60</accession>
<dbReference type="InterPro" id="IPR036390">
    <property type="entry name" value="WH_DNA-bd_sf"/>
</dbReference>
<dbReference type="PANTHER" id="PTHR33164:SF99">
    <property type="entry name" value="MARR FAMILY REGULATORY PROTEIN"/>
    <property type="match status" value="1"/>
</dbReference>
<protein>
    <submittedName>
        <fullName evidence="2">Uncharacterized protein</fullName>
    </submittedName>
</protein>
<dbReference type="InterPro" id="IPR000835">
    <property type="entry name" value="HTH_MarR-typ"/>
</dbReference>